<evidence type="ECO:0000256" key="2">
    <source>
        <dbReference type="SAM" id="Phobius"/>
    </source>
</evidence>
<evidence type="ECO:0000313" key="6">
    <source>
        <dbReference type="Proteomes" id="UP000070328"/>
    </source>
</evidence>
<dbReference type="OrthoDB" id="4115389at2759"/>
<comment type="caution">
    <text evidence="5">The sequence shown here is derived from an EMBL/GenBank/DDBJ whole genome shotgun (WGS) entry which is preliminary data.</text>
</comment>
<reference evidence="5 6" key="1">
    <citation type="submission" date="2014-02" db="EMBL/GenBank/DDBJ databases">
        <title>The genome sequence of Colletotrichum simmondsii CBS122122.</title>
        <authorList>
            <person name="Baroncelli R."/>
            <person name="Thon M.R."/>
        </authorList>
    </citation>
    <scope>NUCLEOTIDE SEQUENCE [LARGE SCALE GENOMIC DNA]</scope>
    <source>
        <strain evidence="5 6">CBS122122</strain>
    </source>
</reference>
<keyword evidence="6" id="KW-1185">Reference proteome</keyword>
<accession>A0A135T714</accession>
<name>A0A135T714_9PEZI</name>
<dbReference type="AlphaFoldDB" id="A0A135T714"/>
<evidence type="ECO:0000259" key="3">
    <source>
        <dbReference type="Pfam" id="PF24465"/>
    </source>
</evidence>
<feature type="compositionally biased region" description="Polar residues" evidence="1">
    <location>
        <begin position="478"/>
        <end position="490"/>
    </location>
</feature>
<dbReference type="PANTHER" id="PTHR38788">
    <property type="entry name" value="CLR5 DOMAIN-CONTAINING PROTEIN"/>
    <property type="match status" value="1"/>
</dbReference>
<feature type="domain" description="Tri-helical" evidence="3">
    <location>
        <begin position="251"/>
        <end position="346"/>
    </location>
</feature>
<dbReference type="Pfam" id="PF24962">
    <property type="entry name" value="DUF7767"/>
    <property type="match status" value="1"/>
</dbReference>
<keyword evidence="2" id="KW-1133">Transmembrane helix</keyword>
<organism evidence="5 6">
    <name type="scientific">Colletotrichum simmondsii</name>
    <dbReference type="NCBI Taxonomy" id="703756"/>
    <lineage>
        <taxon>Eukaryota</taxon>
        <taxon>Fungi</taxon>
        <taxon>Dikarya</taxon>
        <taxon>Ascomycota</taxon>
        <taxon>Pezizomycotina</taxon>
        <taxon>Sordariomycetes</taxon>
        <taxon>Hypocreomycetidae</taxon>
        <taxon>Glomerellales</taxon>
        <taxon>Glomerellaceae</taxon>
        <taxon>Colletotrichum</taxon>
        <taxon>Colletotrichum acutatum species complex</taxon>
    </lineage>
</organism>
<dbReference type="Pfam" id="PF24465">
    <property type="entry name" value="Tri-helical"/>
    <property type="match status" value="2"/>
</dbReference>
<feature type="region of interest" description="Disordered" evidence="1">
    <location>
        <begin position="452"/>
        <end position="490"/>
    </location>
</feature>
<feature type="region of interest" description="Disordered" evidence="1">
    <location>
        <begin position="133"/>
        <end position="221"/>
    </location>
</feature>
<protein>
    <recommendedName>
        <fullName evidence="7">Clr5 domain-containing protein</fullName>
    </recommendedName>
</protein>
<evidence type="ECO:0008006" key="7">
    <source>
        <dbReference type="Google" id="ProtNLM"/>
    </source>
</evidence>
<keyword evidence="2" id="KW-0812">Transmembrane</keyword>
<feature type="domain" description="Tri-helical" evidence="3">
    <location>
        <begin position="356"/>
        <end position="452"/>
    </location>
</feature>
<dbReference type="EMBL" id="JFBX01000259">
    <property type="protein sequence ID" value="KXH43927.1"/>
    <property type="molecule type" value="Genomic_DNA"/>
</dbReference>
<keyword evidence="2" id="KW-0472">Membrane</keyword>
<evidence type="ECO:0000313" key="5">
    <source>
        <dbReference type="EMBL" id="KXH43927.1"/>
    </source>
</evidence>
<dbReference type="PANTHER" id="PTHR38788:SF5">
    <property type="entry name" value="CLR5 DOMAIN-CONTAINING PROTEIN"/>
    <property type="match status" value="1"/>
</dbReference>
<evidence type="ECO:0000259" key="4">
    <source>
        <dbReference type="Pfam" id="PF24962"/>
    </source>
</evidence>
<feature type="transmembrane region" description="Helical" evidence="2">
    <location>
        <begin position="6"/>
        <end position="29"/>
    </location>
</feature>
<evidence type="ECO:0000256" key="1">
    <source>
        <dbReference type="SAM" id="MobiDB-lite"/>
    </source>
</evidence>
<feature type="domain" description="DUF7767" evidence="4">
    <location>
        <begin position="639"/>
        <end position="678"/>
    </location>
</feature>
<dbReference type="InterPro" id="IPR057940">
    <property type="entry name" value="Tri-helical_dom"/>
</dbReference>
<gene>
    <name evidence="5" type="ORF">CSIM01_12541</name>
</gene>
<proteinExistence type="predicted"/>
<sequence>MHHDFAPWSVLSLFFIHLCFPMVFVVPLAGRTARSTPGKAYPPFHLRPGLGPGPGPNPGKRAFQTQFRKWDFPSKQNPAHKNGRLVARVKELWERNLTQGEMLAVLRKEGFDIKKRELIRVRTKNRWLLKAANGERSREGNGDEEEGVVAGSGRRDASTVTVDDGFGSRGGEGVVTPGTLTDREMLGSPMTAEGEEEEDEVGAVRDKESNSNSSNDRRKRRRLRAWEAASFHGSQHPIAPRFPSETTLDDAKAILGLATAVYRQVRVTFAQLCEQAGIVKKTIAGPEKWEAVKARLVRETPRLRAVMWDDDESENVNGNSDSKHNQESKKLALDVICTDITKRARTLEKRLTLAEAKNILGVNPEEARDLRAAFERILRREGLGCKSEAGPAQWGELKAEWEAGSELVRRVLAAPGEERDGGASSVHAHAYAEKVRALDVLAKDVMKRLRDDISRREQPQKRGVTQQAQLVHDDAKQQQDVQASEVQVPVQPSQPELVDTLGDQDDLGGGQYVDASQVSVPPSMGLVPGSGASQQPQMLMPTVSMQVQAAAATDPMGHSAARILSTALLGQPDMGLESHHMGSSLLLAADAQAAFVDQQYAQQYAVAAAAAQQQQQPVFHAPQSPLPQHQHPQPQPPSTTSIAVYLRLHPSSTFVATTTIWIATLSSHSVQELRHAAAIPIAAGGLHGFHFAIRAPEVLRRMQLHPATNNLYLHFYSQSFARIRSTPPTKPPPPPLDFSQSSEPGWLEACLLINF</sequence>
<dbReference type="Proteomes" id="UP000070328">
    <property type="component" value="Unassembled WGS sequence"/>
</dbReference>
<dbReference type="InterPro" id="IPR056669">
    <property type="entry name" value="DUF7767"/>
</dbReference>